<accession>A0A9X3S3W5</accession>
<comment type="caution">
    <text evidence="1">The sequence shown here is derived from an EMBL/GenBank/DDBJ whole genome shotgun (WGS) entry which is preliminary data.</text>
</comment>
<keyword evidence="2" id="KW-1185">Reference proteome</keyword>
<sequence>MEPLAARLERALVRFRVQTAHNLLDEAFAAGQPEVIARDFVVPLFSRVEAGGDPAVTRFAASLFEIRLLVQARGWERIDGPRVTLACAPREQRTLALIALGLGLAGRHCRISYLGGFTPTAAVIEQPSALVVVSAEEDDLTLVERADLRALAPLLIGRAAPALAPALGGTALPDDLEVATVRAASLAHRRSSRTGDATSPGDR</sequence>
<organism evidence="1 2">
    <name type="scientific">Solirubrobacter ginsenosidimutans</name>
    <dbReference type="NCBI Taxonomy" id="490573"/>
    <lineage>
        <taxon>Bacteria</taxon>
        <taxon>Bacillati</taxon>
        <taxon>Actinomycetota</taxon>
        <taxon>Thermoleophilia</taxon>
        <taxon>Solirubrobacterales</taxon>
        <taxon>Solirubrobacteraceae</taxon>
        <taxon>Solirubrobacter</taxon>
    </lineage>
</organism>
<reference evidence="1" key="1">
    <citation type="submission" date="2022-10" db="EMBL/GenBank/DDBJ databases">
        <title>The WGS of Solirubrobacter ginsenosidimutans DSM 21036.</title>
        <authorList>
            <person name="Jiang Z."/>
        </authorList>
    </citation>
    <scope>NUCLEOTIDE SEQUENCE</scope>
    <source>
        <strain evidence="1">DSM 21036</strain>
    </source>
</reference>
<name>A0A9X3S3W5_9ACTN</name>
<dbReference type="AlphaFoldDB" id="A0A9X3S3W5"/>
<gene>
    <name evidence="1" type="ORF">OM076_07155</name>
</gene>
<dbReference type="Proteomes" id="UP001149140">
    <property type="component" value="Unassembled WGS sequence"/>
</dbReference>
<evidence type="ECO:0000313" key="1">
    <source>
        <dbReference type="EMBL" id="MDA0160033.1"/>
    </source>
</evidence>
<protein>
    <submittedName>
        <fullName evidence="1">Uncharacterized protein</fullName>
    </submittedName>
</protein>
<proteinExistence type="predicted"/>
<dbReference type="EMBL" id="JAPDOD010000004">
    <property type="protein sequence ID" value="MDA0160033.1"/>
    <property type="molecule type" value="Genomic_DNA"/>
</dbReference>
<evidence type="ECO:0000313" key="2">
    <source>
        <dbReference type="Proteomes" id="UP001149140"/>
    </source>
</evidence>